<gene>
    <name evidence="2" type="ORF">A176_001769</name>
</gene>
<organism evidence="2 3">
    <name type="scientific">Pseudomyxococcus hansupus</name>
    <dbReference type="NCBI Taxonomy" id="1297742"/>
    <lineage>
        <taxon>Bacteria</taxon>
        <taxon>Pseudomonadati</taxon>
        <taxon>Myxococcota</taxon>
        <taxon>Myxococcia</taxon>
        <taxon>Myxococcales</taxon>
        <taxon>Cystobacterineae</taxon>
        <taxon>Myxococcaceae</taxon>
        <taxon>Pseudomyxococcus</taxon>
    </lineage>
</organism>
<dbReference type="PATRIC" id="fig|1297742.4.peg.1792"/>
<accession>A0A0H4XAC3</accession>
<feature type="region of interest" description="Disordered" evidence="1">
    <location>
        <begin position="1"/>
        <end position="61"/>
    </location>
</feature>
<protein>
    <submittedName>
        <fullName evidence="2">Uncharacterized protein</fullName>
    </submittedName>
</protein>
<dbReference type="Proteomes" id="UP000009026">
    <property type="component" value="Chromosome"/>
</dbReference>
<dbReference type="STRING" id="1297742.A176_001769"/>
<evidence type="ECO:0000313" key="3">
    <source>
        <dbReference type="Proteomes" id="UP000009026"/>
    </source>
</evidence>
<evidence type="ECO:0000313" key="2">
    <source>
        <dbReference type="EMBL" id="AKQ64857.1"/>
    </source>
</evidence>
<reference evidence="2 3" key="1">
    <citation type="journal article" date="2016" name="PLoS ONE">
        <title>Complete Genome Sequence and Comparative Genomics of a Novel Myxobacterium Myxococcus hansupus.</title>
        <authorList>
            <person name="Sharma G."/>
            <person name="Narwani T."/>
            <person name="Subramanian S."/>
        </authorList>
    </citation>
    <scope>NUCLEOTIDE SEQUENCE [LARGE SCALE GENOMIC DNA]</scope>
    <source>
        <strain evidence="3">mixupus</strain>
    </source>
</reference>
<feature type="compositionally biased region" description="Basic and acidic residues" evidence="1">
    <location>
        <begin position="47"/>
        <end position="61"/>
    </location>
</feature>
<dbReference type="AlphaFoldDB" id="A0A0H4XAC3"/>
<proteinExistence type="predicted"/>
<dbReference type="KEGG" id="mym:A176_001769"/>
<evidence type="ECO:0000256" key="1">
    <source>
        <dbReference type="SAM" id="MobiDB-lite"/>
    </source>
</evidence>
<sequence>MPRKCPGCPWVTGFSSGPSDPLPPQVNGLGRSSPSPLPDNAALCSRSGERNERHPLKSPQD</sequence>
<keyword evidence="3" id="KW-1185">Reference proteome</keyword>
<dbReference type="EMBL" id="CP012109">
    <property type="protein sequence ID" value="AKQ64857.1"/>
    <property type="molecule type" value="Genomic_DNA"/>
</dbReference>
<name>A0A0H4XAC3_9BACT</name>